<dbReference type="GO" id="GO:0016884">
    <property type="term" value="F:carbon-nitrogen ligase activity, with glutamine as amido-N-donor"/>
    <property type="evidence" value="ECO:0007669"/>
    <property type="project" value="InterPro"/>
</dbReference>
<name>A0A6J7K811_9ZZZZ</name>
<dbReference type="Gene3D" id="1.10.10.410">
    <property type="match status" value="1"/>
</dbReference>
<dbReference type="InterPro" id="IPR019004">
    <property type="entry name" value="YqeY/Aim41"/>
</dbReference>
<dbReference type="PANTHER" id="PTHR28055:SF1">
    <property type="entry name" value="ALTERED INHERITANCE OF MITOCHONDRIA PROTEIN 41, MITOCHONDRIAL"/>
    <property type="match status" value="1"/>
</dbReference>
<dbReference type="EMBL" id="CAFBMK010000348">
    <property type="protein sequence ID" value="CAB4951575.1"/>
    <property type="molecule type" value="Genomic_DNA"/>
</dbReference>
<gene>
    <name evidence="1" type="ORF">UFOPK3564_03518</name>
</gene>
<protein>
    <submittedName>
        <fullName evidence="1">Unannotated protein</fullName>
    </submittedName>
</protein>
<dbReference type="InterPro" id="IPR003789">
    <property type="entry name" value="Asn/Gln_tRNA_amidoTrase-B-like"/>
</dbReference>
<accession>A0A6J7K811</accession>
<dbReference type="InterPro" id="IPR023168">
    <property type="entry name" value="GatB_Yqey_C_2"/>
</dbReference>
<dbReference type="AlphaFoldDB" id="A0A6J7K811"/>
<reference evidence="1" key="1">
    <citation type="submission" date="2020-05" db="EMBL/GenBank/DDBJ databases">
        <authorList>
            <person name="Chiriac C."/>
            <person name="Salcher M."/>
            <person name="Ghai R."/>
            <person name="Kavagutti S V."/>
        </authorList>
    </citation>
    <scope>NUCLEOTIDE SEQUENCE</scope>
</reference>
<dbReference type="InterPro" id="IPR042184">
    <property type="entry name" value="YqeY/Aim41_N"/>
</dbReference>
<proteinExistence type="predicted"/>
<evidence type="ECO:0000313" key="1">
    <source>
        <dbReference type="EMBL" id="CAB4951575.1"/>
    </source>
</evidence>
<sequence length="144" mass="15728">MSILERVQADVTAARKAGDKQRVGALQLVLSELQKDAKEGKGDELAVLRRERKRREESADTYEQNDRPELAVPERYEAELIGAYLPQELGDDELRVLVGDVIAETGATGQKDMGRVMQAVILAADGRADGRRVSGLVKEALAAL</sequence>
<dbReference type="PANTHER" id="PTHR28055">
    <property type="entry name" value="ALTERED INHERITANCE OF MITOCHONDRIA PROTEIN 41, MITOCHONDRIAL"/>
    <property type="match status" value="1"/>
</dbReference>
<organism evidence="1">
    <name type="scientific">freshwater metagenome</name>
    <dbReference type="NCBI Taxonomy" id="449393"/>
    <lineage>
        <taxon>unclassified sequences</taxon>
        <taxon>metagenomes</taxon>
        <taxon>ecological metagenomes</taxon>
    </lineage>
</organism>
<dbReference type="Pfam" id="PF09424">
    <property type="entry name" value="YqeY"/>
    <property type="match status" value="1"/>
</dbReference>
<dbReference type="SUPFAM" id="SSF89095">
    <property type="entry name" value="GatB/YqeY motif"/>
    <property type="match status" value="1"/>
</dbReference>
<dbReference type="Gene3D" id="1.10.1510.10">
    <property type="entry name" value="Uncharacterised protein YqeY/AIM41 PF09424, N-terminal domain"/>
    <property type="match status" value="1"/>
</dbReference>